<reference evidence="2" key="1">
    <citation type="submission" date="2013-11" db="EMBL/GenBank/DDBJ databases">
        <title>Genome sequence of the fusiform rust pathogen reveals effectors for host alternation and coevolution with pine.</title>
        <authorList>
            <consortium name="DOE Joint Genome Institute"/>
            <person name="Smith K."/>
            <person name="Pendleton A."/>
            <person name="Kubisiak T."/>
            <person name="Anderson C."/>
            <person name="Salamov A."/>
            <person name="Aerts A."/>
            <person name="Riley R."/>
            <person name="Clum A."/>
            <person name="Lindquist E."/>
            <person name="Ence D."/>
            <person name="Campbell M."/>
            <person name="Kronenberg Z."/>
            <person name="Feau N."/>
            <person name="Dhillon B."/>
            <person name="Hamelin R."/>
            <person name="Burleigh J."/>
            <person name="Smith J."/>
            <person name="Yandell M."/>
            <person name="Nelson C."/>
            <person name="Grigoriev I."/>
            <person name="Davis J."/>
        </authorList>
    </citation>
    <scope>NUCLEOTIDE SEQUENCE</scope>
    <source>
        <strain evidence="2">G11</strain>
    </source>
</reference>
<evidence type="ECO:0000313" key="2">
    <source>
        <dbReference type="EMBL" id="KAG0146030.1"/>
    </source>
</evidence>
<proteinExistence type="predicted"/>
<protein>
    <submittedName>
        <fullName evidence="2">Uncharacterized protein</fullName>
    </submittedName>
</protein>
<evidence type="ECO:0000256" key="1">
    <source>
        <dbReference type="SAM" id="MobiDB-lite"/>
    </source>
</evidence>
<feature type="region of interest" description="Disordered" evidence="1">
    <location>
        <begin position="1"/>
        <end position="77"/>
    </location>
</feature>
<accession>A0A9P6NM35</accession>
<feature type="compositionally biased region" description="Basic and acidic residues" evidence="1">
    <location>
        <begin position="41"/>
        <end position="50"/>
    </location>
</feature>
<comment type="caution">
    <text evidence="2">The sequence shown here is derived from an EMBL/GenBank/DDBJ whole genome shotgun (WGS) entry which is preliminary data.</text>
</comment>
<gene>
    <name evidence="2" type="ORF">CROQUDRAFT_93217</name>
</gene>
<sequence>MPTNSASKLVKDALASSAPSQVQDPMLDSLPTSPAQLDDSESPHDPDKHSAYSKNMNNKQGGEENIENDNIPEPALSDRDVFNKCSHLSGSALHVKDLLQNQADENLVPTPSIENQVLSQHVEKWDQLNRVAESLAVAIFPCTDSSAPLSQEQEQEKAAIELEMAEYN</sequence>
<dbReference type="Proteomes" id="UP000886653">
    <property type="component" value="Unassembled WGS sequence"/>
</dbReference>
<dbReference type="EMBL" id="MU167267">
    <property type="protein sequence ID" value="KAG0146030.1"/>
    <property type="molecule type" value="Genomic_DNA"/>
</dbReference>
<keyword evidence="3" id="KW-1185">Reference proteome</keyword>
<organism evidence="2 3">
    <name type="scientific">Cronartium quercuum f. sp. fusiforme G11</name>
    <dbReference type="NCBI Taxonomy" id="708437"/>
    <lineage>
        <taxon>Eukaryota</taxon>
        <taxon>Fungi</taxon>
        <taxon>Dikarya</taxon>
        <taxon>Basidiomycota</taxon>
        <taxon>Pucciniomycotina</taxon>
        <taxon>Pucciniomycetes</taxon>
        <taxon>Pucciniales</taxon>
        <taxon>Coleosporiaceae</taxon>
        <taxon>Cronartium</taxon>
    </lineage>
</organism>
<evidence type="ECO:0000313" key="3">
    <source>
        <dbReference type="Proteomes" id="UP000886653"/>
    </source>
</evidence>
<name>A0A9P6NM35_9BASI</name>
<dbReference type="AlphaFoldDB" id="A0A9P6NM35"/>